<dbReference type="Proteomes" id="UP000467428">
    <property type="component" value="Plasmid pJCM18538"/>
</dbReference>
<keyword evidence="4" id="KW-0046">Antibiotic resistance</keyword>
<dbReference type="AlphaFoldDB" id="A0A7I7RPW9"/>
<evidence type="ECO:0000313" key="6">
    <source>
        <dbReference type="Proteomes" id="UP000467428"/>
    </source>
</evidence>
<dbReference type="PANTHER" id="PTHR11104:SF0">
    <property type="entry name" value="SPBETA PROPHAGE-DERIVED AMINOGLYCOSIDE N(3')-ACETYLTRANSFERASE-LIKE PROTEIN YOKD"/>
    <property type="match status" value="1"/>
</dbReference>
<proteinExistence type="inferred from homology"/>
<comment type="similarity">
    <text evidence="1 4">Belongs to the antibiotic N-acetyltransferase family.</text>
</comment>
<reference evidence="5 6" key="1">
    <citation type="journal article" date="2019" name="Emerg. Microbes Infect.">
        <title>Comprehensive subspecies identification of 175 nontuberculous mycobacteria species based on 7547 genomic profiles.</title>
        <authorList>
            <person name="Matsumoto Y."/>
            <person name="Kinjo T."/>
            <person name="Motooka D."/>
            <person name="Nabeya D."/>
            <person name="Jung N."/>
            <person name="Uechi K."/>
            <person name="Horii T."/>
            <person name="Iida T."/>
            <person name="Fujita J."/>
            <person name="Nakamura S."/>
        </authorList>
    </citation>
    <scope>NUCLEOTIDE SEQUENCE [LARGE SCALE GENOMIC DNA]</scope>
    <source>
        <strain evidence="5 6">JCM 18538</strain>
        <plasmid evidence="5">pJCM18538</plasmid>
    </source>
</reference>
<evidence type="ECO:0000256" key="1">
    <source>
        <dbReference type="ARBA" id="ARBA00006383"/>
    </source>
</evidence>
<evidence type="ECO:0000256" key="4">
    <source>
        <dbReference type="RuleBase" id="RU365031"/>
    </source>
</evidence>
<dbReference type="GO" id="GO:0046353">
    <property type="term" value="F:aminoglycoside 3-N-acetyltransferase activity"/>
    <property type="evidence" value="ECO:0007669"/>
    <property type="project" value="UniProtKB-EC"/>
</dbReference>
<dbReference type="InterPro" id="IPR003679">
    <property type="entry name" value="Amioglycoside_AcTrfase"/>
</dbReference>
<dbReference type="EC" id="2.3.1.-" evidence="4"/>
<comment type="catalytic activity">
    <reaction evidence="4">
        <text>a 2-deoxystreptamine antibiotic + acetyl-CoA = an N(3)-acetyl-2-deoxystreptamine antibiotic + CoA + H(+)</text>
        <dbReference type="Rhea" id="RHEA:12665"/>
        <dbReference type="ChEBI" id="CHEBI:15378"/>
        <dbReference type="ChEBI" id="CHEBI:57287"/>
        <dbReference type="ChEBI" id="CHEBI:57288"/>
        <dbReference type="ChEBI" id="CHEBI:57921"/>
        <dbReference type="ChEBI" id="CHEBI:77452"/>
        <dbReference type="EC" id="2.3.1.81"/>
    </reaction>
</comment>
<geneLocation type="plasmid" evidence="5">
    <name>pJCM18538</name>
</geneLocation>
<evidence type="ECO:0000313" key="5">
    <source>
        <dbReference type="EMBL" id="BBY46638.1"/>
    </source>
</evidence>
<dbReference type="EMBL" id="AP022592">
    <property type="protein sequence ID" value="BBY46638.1"/>
    <property type="molecule type" value="Genomic_DNA"/>
</dbReference>
<keyword evidence="6" id="KW-1185">Reference proteome</keyword>
<accession>A0A7I7RPW9</accession>
<protein>
    <recommendedName>
        <fullName evidence="4">Aminoglycoside N(3)-acetyltransferase</fullName>
        <ecNumber evidence="4">2.3.1.-</ecNumber>
    </recommendedName>
</protein>
<evidence type="ECO:0000256" key="2">
    <source>
        <dbReference type="ARBA" id="ARBA00022679"/>
    </source>
</evidence>
<dbReference type="PANTHER" id="PTHR11104">
    <property type="entry name" value="AMINOGLYCOSIDE N3-ACETYLTRANSFERASE"/>
    <property type="match status" value="1"/>
</dbReference>
<dbReference type="SUPFAM" id="SSF110710">
    <property type="entry name" value="TTHA0583/YokD-like"/>
    <property type="match status" value="1"/>
</dbReference>
<dbReference type="Pfam" id="PF02522">
    <property type="entry name" value="Antibiotic_NAT"/>
    <property type="match status" value="1"/>
</dbReference>
<dbReference type="KEGG" id="marz:MARA_00680"/>
<dbReference type="GO" id="GO:0046677">
    <property type="term" value="P:response to antibiotic"/>
    <property type="evidence" value="ECO:0007669"/>
    <property type="project" value="UniProtKB-KW"/>
</dbReference>
<sequence>MAAVPDVEPDERPQGRADLVADLDHLGVRPGDTLIVHASMRAVGRLLGGPATLLSALEDAVGVAGTIVAPAFTTYLADPSIWRRPPPPDDWGRIRRDTPAFDPQRHPAQRSLGVFPELLRTCGRAVRSAHPLYSFAAAGRLAATLCAPHPPDFALGCHGPLQRLHDAGGRVLLIGVGWDRCTLLHLAEHHVPYRGRRSYRSLAPSAAPQGTTAWNPTRQLVLHEGDFAEIGRRVEAASRPHPVIRWGTVGSAEAVLGEGRDLTLDAARLLMRFRDLSSATRSEPYPQLREEGMGRR</sequence>
<keyword evidence="2 4" id="KW-0808">Transferase</keyword>
<name>A0A7I7RPW9_9MYCO</name>
<keyword evidence="3 4" id="KW-0012">Acyltransferase</keyword>
<evidence type="ECO:0000256" key="3">
    <source>
        <dbReference type="ARBA" id="ARBA00023315"/>
    </source>
</evidence>
<gene>
    <name evidence="5" type="ORF">MARA_00680</name>
</gene>
<keyword evidence="5" id="KW-0614">Plasmid</keyword>
<organism evidence="5 6">
    <name type="scientific">Mycolicibacterium arabiense</name>
    <dbReference type="NCBI Taxonomy" id="1286181"/>
    <lineage>
        <taxon>Bacteria</taxon>
        <taxon>Bacillati</taxon>
        <taxon>Actinomycetota</taxon>
        <taxon>Actinomycetes</taxon>
        <taxon>Mycobacteriales</taxon>
        <taxon>Mycobacteriaceae</taxon>
        <taxon>Mycolicibacterium</taxon>
    </lineage>
</organism>
<dbReference type="InterPro" id="IPR028345">
    <property type="entry name" value="Antibiotic_NAT-like"/>
</dbReference>
<dbReference type="RefSeq" id="WP_163916135.1">
    <property type="nucleotide sequence ID" value="NZ_AP022592.1"/>
</dbReference>